<sequence length="174" mass="18383">MTPAQATRRGGTLIERWAQLDAMIVATEAARNDRIARANLEADAALAPLTAEIAAVRGKIEAWWAAGGKQLLPEGRKTFVFAGCELGTRKGRAKLGIVREGVTEDAVVSALRAKAWGAPYLRVTYSIDKAAALKGLDGTDGKKLGGLGLAKLQGEEFVLKREVQDGTIAGEGAR</sequence>
<dbReference type="EMBL" id="JBHTJG010000010">
    <property type="protein sequence ID" value="MFD0948126.1"/>
    <property type="molecule type" value="Genomic_DNA"/>
</dbReference>
<dbReference type="SUPFAM" id="SSF161266">
    <property type="entry name" value="Gam-like"/>
    <property type="match status" value="1"/>
</dbReference>
<dbReference type="Pfam" id="PF07352">
    <property type="entry name" value="Phage_Mu_Gam"/>
    <property type="match status" value="1"/>
</dbReference>
<comment type="caution">
    <text evidence="1">The sequence shown here is derived from an EMBL/GenBank/DDBJ whole genome shotgun (WGS) entry which is preliminary data.</text>
</comment>
<dbReference type="InterPro" id="IPR009951">
    <property type="entry name" value="Host-nuc_inhib_Gam"/>
</dbReference>
<keyword evidence="2" id="KW-1185">Reference proteome</keyword>
<dbReference type="Proteomes" id="UP001596977">
    <property type="component" value="Unassembled WGS sequence"/>
</dbReference>
<name>A0ABW3HEN0_9SPHN</name>
<gene>
    <name evidence="1" type="ORF">ACFQ1E_17415</name>
</gene>
<reference evidence="2" key="1">
    <citation type="journal article" date="2019" name="Int. J. Syst. Evol. Microbiol.">
        <title>The Global Catalogue of Microorganisms (GCM) 10K type strain sequencing project: providing services to taxonomists for standard genome sequencing and annotation.</title>
        <authorList>
            <consortium name="The Broad Institute Genomics Platform"/>
            <consortium name="The Broad Institute Genome Sequencing Center for Infectious Disease"/>
            <person name="Wu L."/>
            <person name="Ma J."/>
        </authorList>
    </citation>
    <scope>NUCLEOTIDE SEQUENCE [LARGE SCALE GENOMIC DNA]</scope>
    <source>
        <strain evidence="2">CCUG 62982</strain>
    </source>
</reference>
<dbReference type="RefSeq" id="WP_264945961.1">
    <property type="nucleotide sequence ID" value="NZ_JAPDRA010000010.1"/>
</dbReference>
<evidence type="ECO:0000313" key="1">
    <source>
        <dbReference type="EMBL" id="MFD0948126.1"/>
    </source>
</evidence>
<proteinExistence type="predicted"/>
<dbReference type="Gene3D" id="1.20.5.170">
    <property type="match status" value="1"/>
</dbReference>
<organism evidence="1 2">
    <name type="scientific">Sphingomonas canadensis</name>
    <dbReference type="NCBI Taxonomy" id="1219257"/>
    <lineage>
        <taxon>Bacteria</taxon>
        <taxon>Pseudomonadati</taxon>
        <taxon>Pseudomonadota</taxon>
        <taxon>Alphaproteobacteria</taxon>
        <taxon>Sphingomonadales</taxon>
        <taxon>Sphingomonadaceae</taxon>
        <taxon>Sphingomonas</taxon>
    </lineage>
</organism>
<protein>
    <submittedName>
        <fullName evidence="1">Host-nuclease inhibitor Gam family protein</fullName>
    </submittedName>
</protein>
<evidence type="ECO:0000313" key="2">
    <source>
        <dbReference type="Proteomes" id="UP001596977"/>
    </source>
</evidence>
<accession>A0ABW3HEN0</accession>